<sequence length="129" mass="14723">MIPPRSCIWLYPPSPSLLEYMPGHPALEPNIWRTFLELGPDRRALPESLILFPYYALPGHNLAIPLPANISTMIYHRQPYAVLFVLAWIFLGFNFCSWFYRSIPGGSLLCGLFSVSLCGWLGYSMLESR</sequence>
<evidence type="ECO:0000313" key="3">
    <source>
        <dbReference type="Proteomes" id="UP001610335"/>
    </source>
</evidence>
<comment type="caution">
    <text evidence="2">The sequence shown here is derived from an EMBL/GenBank/DDBJ whole genome shotgun (WGS) entry which is preliminary data.</text>
</comment>
<feature type="transmembrane region" description="Helical" evidence="1">
    <location>
        <begin position="80"/>
        <end position="100"/>
    </location>
</feature>
<keyword evidence="1" id="KW-0812">Transmembrane</keyword>
<keyword evidence="1" id="KW-1133">Transmembrane helix</keyword>
<accession>A0ABR4I6Y9</accession>
<dbReference type="EMBL" id="JBFXLS010000057">
    <property type="protein sequence ID" value="KAL2822747.1"/>
    <property type="molecule type" value="Genomic_DNA"/>
</dbReference>
<feature type="transmembrane region" description="Helical" evidence="1">
    <location>
        <begin position="106"/>
        <end position="126"/>
    </location>
</feature>
<keyword evidence="1" id="KW-0472">Membrane</keyword>
<reference evidence="2 3" key="1">
    <citation type="submission" date="2024-07" db="EMBL/GenBank/DDBJ databases">
        <title>Section-level genome sequencing and comparative genomics of Aspergillus sections Usti and Cavernicolus.</title>
        <authorList>
            <consortium name="Lawrence Berkeley National Laboratory"/>
            <person name="Nybo J.L."/>
            <person name="Vesth T.C."/>
            <person name="Theobald S."/>
            <person name="Frisvad J.C."/>
            <person name="Larsen T.O."/>
            <person name="Kjaerboelling I."/>
            <person name="Rothschild-Mancinelli K."/>
            <person name="Lyhne E.K."/>
            <person name="Kogle M.E."/>
            <person name="Barry K."/>
            <person name="Clum A."/>
            <person name="Na H."/>
            <person name="Ledsgaard L."/>
            <person name="Lin J."/>
            <person name="Lipzen A."/>
            <person name="Kuo A."/>
            <person name="Riley R."/>
            <person name="Mondo S."/>
            <person name="LaButti K."/>
            <person name="Haridas S."/>
            <person name="Pangalinan J."/>
            <person name="Salamov A.A."/>
            <person name="Simmons B.A."/>
            <person name="Magnuson J.K."/>
            <person name="Chen J."/>
            <person name="Drula E."/>
            <person name="Henrissat B."/>
            <person name="Wiebenga A."/>
            <person name="Lubbers R.J."/>
            <person name="Gomes A.C."/>
            <person name="Makela M.R."/>
            <person name="Stajich J."/>
            <person name="Grigoriev I.V."/>
            <person name="Mortensen U.H."/>
            <person name="De vries R.P."/>
            <person name="Baker S.E."/>
            <person name="Andersen M.R."/>
        </authorList>
    </citation>
    <scope>NUCLEOTIDE SEQUENCE [LARGE SCALE GENOMIC DNA]</scope>
    <source>
        <strain evidence="2 3">CBS 600.67</strain>
    </source>
</reference>
<proteinExistence type="predicted"/>
<protein>
    <submittedName>
        <fullName evidence="2">Uncharacterized protein</fullName>
    </submittedName>
</protein>
<dbReference type="Proteomes" id="UP001610335">
    <property type="component" value="Unassembled WGS sequence"/>
</dbReference>
<gene>
    <name evidence="2" type="ORF">BDW59DRAFT_149434</name>
</gene>
<organism evidence="2 3">
    <name type="scientific">Aspergillus cavernicola</name>
    <dbReference type="NCBI Taxonomy" id="176166"/>
    <lineage>
        <taxon>Eukaryota</taxon>
        <taxon>Fungi</taxon>
        <taxon>Dikarya</taxon>
        <taxon>Ascomycota</taxon>
        <taxon>Pezizomycotina</taxon>
        <taxon>Eurotiomycetes</taxon>
        <taxon>Eurotiomycetidae</taxon>
        <taxon>Eurotiales</taxon>
        <taxon>Aspergillaceae</taxon>
        <taxon>Aspergillus</taxon>
        <taxon>Aspergillus subgen. Nidulantes</taxon>
    </lineage>
</organism>
<evidence type="ECO:0000256" key="1">
    <source>
        <dbReference type="SAM" id="Phobius"/>
    </source>
</evidence>
<evidence type="ECO:0000313" key="2">
    <source>
        <dbReference type="EMBL" id="KAL2822747.1"/>
    </source>
</evidence>
<keyword evidence="3" id="KW-1185">Reference proteome</keyword>
<name>A0ABR4I6Y9_9EURO</name>